<gene>
    <name evidence="1" type="ORF">CVLEPA_LOCUS3699</name>
</gene>
<proteinExistence type="predicted"/>
<dbReference type="Proteomes" id="UP001642483">
    <property type="component" value="Unassembled WGS sequence"/>
</dbReference>
<dbReference type="EMBL" id="CAWYQH010000002">
    <property type="protein sequence ID" value="CAK8673970.1"/>
    <property type="molecule type" value="Genomic_DNA"/>
</dbReference>
<comment type="caution">
    <text evidence="1">The sequence shown here is derived from an EMBL/GenBank/DDBJ whole genome shotgun (WGS) entry which is preliminary data.</text>
</comment>
<accession>A0ABP0F2R8</accession>
<sequence>MSLDSYRRSFSAIPRQLNDGSDEECRRYHMLTELPNQKSSISREKLLDLINCNQELLFSEHIIRNDGIKALCLSVTHLEKTKRSTTADLPLKFWPATNKHKMESYAP</sequence>
<reference evidence="1 2" key="1">
    <citation type="submission" date="2024-02" db="EMBL/GenBank/DDBJ databases">
        <authorList>
            <person name="Daric V."/>
            <person name="Darras S."/>
        </authorList>
    </citation>
    <scope>NUCLEOTIDE SEQUENCE [LARGE SCALE GENOMIC DNA]</scope>
</reference>
<organism evidence="1 2">
    <name type="scientific">Clavelina lepadiformis</name>
    <name type="common">Light-bulb sea squirt</name>
    <name type="synonym">Ascidia lepadiformis</name>
    <dbReference type="NCBI Taxonomy" id="159417"/>
    <lineage>
        <taxon>Eukaryota</taxon>
        <taxon>Metazoa</taxon>
        <taxon>Chordata</taxon>
        <taxon>Tunicata</taxon>
        <taxon>Ascidiacea</taxon>
        <taxon>Aplousobranchia</taxon>
        <taxon>Clavelinidae</taxon>
        <taxon>Clavelina</taxon>
    </lineage>
</organism>
<name>A0ABP0F2R8_CLALP</name>
<protein>
    <submittedName>
        <fullName evidence="1">Uncharacterized protein</fullName>
    </submittedName>
</protein>
<evidence type="ECO:0000313" key="2">
    <source>
        <dbReference type="Proteomes" id="UP001642483"/>
    </source>
</evidence>
<keyword evidence="2" id="KW-1185">Reference proteome</keyword>
<evidence type="ECO:0000313" key="1">
    <source>
        <dbReference type="EMBL" id="CAK8673970.1"/>
    </source>
</evidence>